<evidence type="ECO:0000256" key="1">
    <source>
        <dbReference type="SAM" id="MobiDB-lite"/>
    </source>
</evidence>
<feature type="region of interest" description="Disordered" evidence="1">
    <location>
        <begin position="250"/>
        <end position="269"/>
    </location>
</feature>
<reference evidence="3" key="1">
    <citation type="submission" date="2020-05" db="EMBL/GenBank/DDBJ databases">
        <title>Phylogenomic resolution of chytrid fungi.</title>
        <authorList>
            <person name="Stajich J.E."/>
            <person name="Amses K."/>
            <person name="Simmons R."/>
            <person name="Seto K."/>
            <person name="Myers J."/>
            <person name="Bonds A."/>
            <person name="Quandt C.A."/>
            <person name="Barry K."/>
            <person name="Liu P."/>
            <person name="Grigoriev I."/>
            <person name="Longcore J.E."/>
            <person name="James T.Y."/>
        </authorList>
    </citation>
    <scope>NUCLEOTIDE SEQUENCE</scope>
    <source>
        <strain evidence="3">JEL0318</strain>
    </source>
</reference>
<evidence type="ECO:0000313" key="3">
    <source>
        <dbReference type="EMBL" id="KAJ3036990.1"/>
    </source>
</evidence>
<organism evidence="3 4">
    <name type="scientific">Rhizophlyctis rosea</name>
    <dbReference type="NCBI Taxonomy" id="64517"/>
    <lineage>
        <taxon>Eukaryota</taxon>
        <taxon>Fungi</taxon>
        <taxon>Fungi incertae sedis</taxon>
        <taxon>Chytridiomycota</taxon>
        <taxon>Chytridiomycota incertae sedis</taxon>
        <taxon>Chytridiomycetes</taxon>
        <taxon>Rhizophlyctidales</taxon>
        <taxon>Rhizophlyctidaceae</taxon>
        <taxon>Rhizophlyctis</taxon>
    </lineage>
</organism>
<feature type="non-terminal residue" evidence="3">
    <location>
        <position position="553"/>
    </location>
</feature>
<protein>
    <submittedName>
        <fullName evidence="3">Uncharacterized protein</fullName>
    </submittedName>
</protein>
<dbReference type="AlphaFoldDB" id="A0AAD5S448"/>
<feature type="compositionally biased region" description="Acidic residues" evidence="1">
    <location>
        <begin position="473"/>
        <end position="493"/>
    </location>
</feature>
<comment type="caution">
    <text evidence="3">The sequence shown here is derived from an EMBL/GenBank/DDBJ whole genome shotgun (WGS) entry which is preliminary data.</text>
</comment>
<evidence type="ECO:0000313" key="4">
    <source>
        <dbReference type="Proteomes" id="UP001212841"/>
    </source>
</evidence>
<feature type="compositionally biased region" description="Low complexity" evidence="1">
    <location>
        <begin position="448"/>
        <end position="457"/>
    </location>
</feature>
<name>A0AAD5S448_9FUNG</name>
<feature type="compositionally biased region" description="Acidic residues" evidence="1">
    <location>
        <begin position="506"/>
        <end position="553"/>
    </location>
</feature>
<keyword evidence="2" id="KW-0732">Signal</keyword>
<dbReference type="Proteomes" id="UP001212841">
    <property type="component" value="Unassembled WGS sequence"/>
</dbReference>
<proteinExistence type="predicted"/>
<feature type="signal peptide" evidence="2">
    <location>
        <begin position="1"/>
        <end position="20"/>
    </location>
</feature>
<feature type="chain" id="PRO_5042053612" evidence="2">
    <location>
        <begin position="21"/>
        <end position="553"/>
    </location>
</feature>
<keyword evidence="4" id="KW-1185">Reference proteome</keyword>
<feature type="region of interest" description="Disordered" evidence="1">
    <location>
        <begin position="448"/>
        <end position="553"/>
    </location>
</feature>
<evidence type="ECO:0000256" key="2">
    <source>
        <dbReference type="SAM" id="SignalP"/>
    </source>
</evidence>
<dbReference type="EMBL" id="JADGJD010001880">
    <property type="protein sequence ID" value="KAJ3036990.1"/>
    <property type="molecule type" value="Genomic_DNA"/>
</dbReference>
<sequence>MPTLARSAVLALALTQAALAVPALVERQNIDKPPSSYKDESSYPDYGLGSGDVVVGADPAGEDDGAVITIVEEAPADVHTEVPQDGEVITEAVDTNQYPTDEYYVESYETEVVYESVEEGGATEGPTAIETADAGDVTEYSTELVYSTVYEEGDDAGTYYTDYVLDGETSAPGEEYEYETEFVTEYIDENGDPVESGSSLLSGAKFAVKLEGVPTRTSVTHTTTHKKAAGKYTRPTATRRTKTLKPVYPTEQAKGPHKAKGGPATAGPHKTLKQVYPTEHVVRHTKKVAAAGAHRTLKKVYPTEHVAQVKHVQPTHTYHQYHAKGAPAHNTHGYHAKGAPAHTTSHYAYHPKVTHTYGLKAAMNIKAAEVDAYSKPAEEEEEETEYETEFITETEGVDVTDAVETTPYDIPQETTPLAEETVSVHHNKKKCHHKHPEYYSTIAVIPPSEETTPVAAETEAEEETPAYGVPALDDGEYDDPTPVETEEVTEIETEPATPTAPAEYEKPEEETDGEEIVTITEVEEDEEETSGTEEEGEIATVTEVEEEEETTPV</sequence>
<accession>A0AAD5S448</accession>
<gene>
    <name evidence="3" type="ORF">HK097_003659</name>
</gene>